<dbReference type="PANTHER" id="PTHR33233:SF17">
    <property type="entry name" value="DUF4283 DOMAIN-CONTAINING PROTEIN"/>
    <property type="match status" value="1"/>
</dbReference>
<accession>A0AA88W4P2</accession>
<organism evidence="2 3">
    <name type="scientific">Escallonia herrerae</name>
    <dbReference type="NCBI Taxonomy" id="1293975"/>
    <lineage>
        <taxon>Eukaryota</taxon>
        <taxon>Viridiplantae</taxon>
        <taxon>Streptophyta</taxon>
        <taxon>Embryophyta</taxon>
        <taxon>Tracheophyta</taxon>
        <taxon>Spermatophyta</taxon>
        <taxon>Magnoliopsida</taxon>
        <taxon>eudicotyledons</taxon>
        <taxon>Gunneridae</taxon>
        <taxon>Pentapetalae</taxon>
        <taxon>asterids</taxon>
        <taxon>campanulids</taxon>
        <taxon>Escalloniales</taxon>
        <taxon>Escalloniaceae</taxon>
        <taxon>Escallonia</taxon>
    </lineage>
</organism>
<dbReference type="Proteomes" id="UP001188597">
    <property type="component" value="Unassembled WGS sequence"/>
</dbReference>
<evidence type="ECO:0000313" key="3">
    <source>
        <dbReference type="Proteomes" id="UP001188597"/>
    </source>
</evidence>
<dbReference type="InterPro" id="IPR025558">
    <property type="entry name" value="DUF4283"/>
</dbReference>
<evidence type="ECO:0000313" key="2">
    <source>
        <dbReference type="EMBL" id="KAK3019749.1"/>
    </source>
</evidence>
<dbReference type="AlphaFoldDB" id="A0AA88W4P2"/>
<feature type="domain" description="DUF4283" evidence="1">
    <location>
        <begin position="105"/>
        <end position="180"/>
    </location>
</feature>
<gene>
    <name evidence="2" type="ORF">RJ639_004450</name>
</gene>
<protein>
    <recommendedName>
        <fullName evidence="1">DUF4283 domain-containing protein</fullName>
    </recommendedName>
</protein>
<name>A0AA88W4P2_9ASTE</name>
<reference evidence="2" key="1">
    <citation type="submission" date="2022-12" db="EMBL/GenBank/DDBJ databases">
        <title>Draft genome assemblies for two species of Escallonia (Escalloniales).</title>
        <authorList>
            <person name="Chanderbali A."/>
            <person name="Dervinis C."/>
            <person name="Anghel I."/>
            <person name="Soltis D."/>
            <person name="Soltis P."/>
            <person name="Zapata F."/>
        </authorList>
    </citation>
    <scope>NUCLEOTIDE SEQUENCE</scope>
    <source>
        <strain evidence="2">UCBG64.0493</strain>
        <tissue evidence="2">Leaf</tissue>
    </source>
</reference>
<comment type="caution">
    <text evidence="2">The sequence shown here is derived from an EMBL/GenBank/DDBJ whole genome shotgun (WGS) entry which is preliminary data.</text>
</comment>
<keyword evidence="3" id="KW-1185">Reference proteome</keyword>
<evidence type="ECO:0000259" key="1">
    <source>
        <dbReference type="Pfam" id="PF14111"/>
    </source>
</evidence>
<dbReference type="Pfam" id="PF14111">
    <property type="entry name" value="DUF4283"/>
    <property type="match status" value="1"/>
</dbReference>
<sequence length="213" mass="23415">MALLQDEIHGLELQGGRLENNGHISMARKDGVGRASGNHAHSDAPVGLGVESVTVRVHGVTIGLVNPLNAPNKLQLPLKIGRAGRSEINGVKGIDYSIKDVEDEMNQWRNSLVINVLGARPPFYAMKVFSERIWKCFANFQLSMSKLGVFTAKFFVEDAIAQILESGPWSFDNKPLIIKELCRCVQVEGVLEAVVEVIMSLGSTWKKKPLLLL</sequence>
<dbReference type="PANTHER" id="PTHR33233">
    <property type="entry name" value="ENDONUCLEASE/EXONUCLEASE/PHOSPHATASE"/>
    <property type="match status" value="1"/>
</dbReference>
<proteinExistence type="predicted"/>
<dbReference type="EMBL" id="JAVXUP010000856">
    <property type="protein sequence ID" value="KAK3019749.1"/>
    <property type="molecule type" value="Genomic_DNA"/>
</dbReference>